<evidence type="ECO:0000313" key="2">
    <source>
        <dbReference type="EMBL" id="THU83124.1"/>
    </source>
</evidence>
<protein>
    <submittedName>
        <fullName evidence="2">Uncharacterized protein</fullName>
    </submittedName>
</protein>
<reference evidence="2 3" key="1">
    <citation type="journal article" date="2019" name="Nat. Ecol. Evol.">
        <title>Megaphylogeny resolves global patterns of mushroom evolution.</title>
        <authorList>
            <person name="Varga T."/>
            <person name="Krizsan K."/>
            <person name="Foldi C."/>
            <person name="Dima B."/>
            <person name="Sanchez-Garcia M."/>
            <person name="Sanchez-Ramirez S."/>
            <person name="Szollosi G.J."/>
            <person name="Szarkandi J.G."/>
            <person name="Papp V."/>
            <person name="Albert L."/>
            <person name="Andreopoulos W."/>
            <person name="Angelini C."/>
            <person name="Antonin V."/>
            <person name="Barry K.W."/>
            <person name="Bougher N.L."/>
            <person name="Buchanan P."/>
            <person name="Buyck B."/>
            <person name="Bense V."/>
            <person name="Catcheside P."/>
            <person name="Chovatia M."/>
            <person name="Cooper J."/>
            <person name="Damon W."/>
            <person name="Desjardin D."/>
            <person name="Finy P."/>
            <person name="Geml J."/>
            <person name="Haridas S."/>
            <person name="Hughes K."/>
            <person name="Justo A."/>
            <person name="Karasinski D."/>
            <person name="Kautmanova I."/>
            <person name="Kiss B."/>
            <person name="Kocsube S."/>
            <person name="Kotiranta H."/>
            <person name="LaButti K.M."/>
            <person name="Lechner B.E."/>
            <person name="Liimatainen K."/>
            <person name="Lipzen A."/>
            <person name="Lukacs Z."/>
            <person name="Mihaltcheva S."/>
            <person name="Morgado L.N."/>
            <person name="Niskanen T."/>
            <person name="Noordeloos M.E."/>
            <person name="Ohm R.A."/>
            <person name="Ortiz-Santana B."/>
            <person name="Ovrebo C."/>
            <person name="Racz N."/>
            <person name="Riley R."/>
            <person name="Savchenko A."/>
            <person name="Shiryaev A."/>
            <person name="Soop K."/>
            <person name="Spirin V."/>
            <person name="Szebenyi C."/>
            <person name="Tomsovsky M."/>
            <person name="Tulloss R.E."/>
            <person name="Uehling J."/>
            <person name="Grigoriev I.V."/>
            <person name="Vagvolgyi C."/>
            <person name="Papp T."/>
            <person name="Martin F.M."/>
            <person name="Miettinen O."/>
            <person name="Hibbett D.S."/>
            <person name="Nagy L.G."/>
        </authorList>
    </citation>
    <scope>NUCLEOTIDE SEQUENCE [LARGE SCALE GENOMIC DNA]</scope>
    <source>
        <strain evidence="2 3">CBS 962.96</strain>
    </source>
</reference>
<evidence type="ECO:0000313" key="3">
    <source>
        <dbReference type="Proteomes" id="UP000297245"/>
    </source>
</evidence>
<feature type="region of interest" description="Disordered" evidence="1">
    <location>
        <begin position="1"/>
        <end position="43"/>
    </location>
</feature>
<name>A0A4S8L3N0_DENBC</name>
<dbReference type="AlphaFoldDB" id="A0A4S8L3N0"/>
<dbReference type="OrthoDB" id="3050111at2759"/>
<organism evidence="2 3">
    <name type="scientific">Dendrothele bispora (strain CBS 962.96)</name>
    <dbReference type="NCBI Taxonomy" id="1314807"/>
    <lineage>
        <taxon>Eukaryota</taxon>
        <taxon>Fungi</taxon>
        <taxon>Dikarya</taxon>
        <taxon>Basidiomycota</taxon>
        <taxon>Agaricomycotina</taxon>
        <taxon>Agaricomycetes</taxon>
        <taxon>Agaricomycetidae</taxon>
        <taxon>Agaricales</taxon>
        <taxon>Agaricales incertae sedis</taxon>
        <taxon>Dendrothele</taxon>
    </lineage>
</organism>
<evidence type="ECO:0000256" key="1">
    <source>
        <dbReference type="SAM" id="MobiDB-lite"/>
    </source>
</evidence>
<keyword evidence="3" id="KW-1185">Reference proteome</keyword>
<dbReference type="EMBL" id="ML179685">
    <property type="protein sequence ID" value="THU83124.1"/>
    <property type="molecule type" value="Genomic_DNA"/>
</dbReference>
<accession>A0A4S8L3N0</accession>
<dbReference type="Proteomes" id="UP000297245">
    <property type="component" value="Unassembled WGS sequence"/>
</dbReference>
<gene>
    <name evidence="2" type="ORF">K435DRAFT_690140</name>
</gene>
<feature type="non-terminal residue" evidence="2">
    <location>
        <position position="267"/>
    </location>
</feature>
<feature type="compositionally biased region" description="Low complexity" evidence="1">
    <location>
        <begin position="23"/>
        <end position="32"/>
    </location>
</feature>
<proteinExistence type="predicted"/>
<sequence>MSSSSTLPNKRKRINTSGDDDSTPSNPSNSNSEPRATSNAIPNIALPRSWIQELESLPRNAAQPPPTVIKVFLEKYNQGLKDFDSAQNTLQRVLVAQRKFEASASEGNHPSWIANHLKGPSFQFPKTVLDEAHESLEDARKVYDEALVVATSKATDYIRACHDATARLCKEKVNIDKCVQNFLEDLTVYTTEIIEATGRGNNDKWNAYAKSVAAAFGQDLENLYFEFTAASARSNQEREAKAATVTAARHDAEMVESTKPIGKIIDE</sequence>